<evidence type="ECO:0000256" key="1">
    <source>
        <dbReference type="SAM" id="MobiDB-lite"/>
    </source>
</evidence>
<feature type="region of interest" description="Disordered" evidence="1">
    <location>
        <begin position="150"/>
        <end position="199"/>
    </location>
</feature>
<feature type="compositionally biased region" description="Pro residues" evidence="1">
    <location>
        <begin position="165"/>
        <end position="176"/>
    </location>
</feature>
<organism evidence="2 3">
    <name type="scientific">Mycena metata</name>
    <dbReference type="NCBI Taxonomy" id="1033252"/>
    <lineage>
        <taxon>Eukaryota</taxon>
        <taxon>Fungi</taxon>
        <taxon>Dikarya</taxon>
        <taxon>Basidiomycota</taxon>
        <taxon>Agaricomycotina</taxon>
        <taxon>Agaricomycetes</taxon>
        <taxon>Agaricomycetidae</taxon>
        <taxon>Agaricales</taxon>
        <taxon>Marasmiineae</taxon>
        <taxon>Mycenaceae</taxon>
        <taxon>Mycena</taxon>
    </lineage>
</organism>
<comment type="caution">
    <text evidence="2">The sequence shown here is derived from an EMBL/GenBank/DDBJ whole genome shotgun (WGS) entry which is preliminary data.</text>
</comment>
<dbReference type="EMBL" id="JARKIB010000132">
    <property type="protein sequence ID" value="KAJ7734480.1"/>
    <property type="molecule type" value="Genomic_DNA"/>
</dbReference>
<evidence type="ECO:0000313" key="2">
    <source>
        <dbReference type="EMBL" id="KAJ7734480.1"/>
    </source>
</evidence>
<dbReference type="Proteomes" id="UP001215598">
    <property type="component" value="Unassembled WGS sequence"/>
</dbReference>
<name>A0AAD7I587_9AGAR</name>
<sequence>MSIVSAPLQSTNIQSEPPLPALFASFSSGSNPLQSINVQPEPFLLPVGLISSPPVGPTFGIPAATESWAPAIASAGHDDGIINNQFSDFNFDFFIPASTAPSGGFAFDPFAANIDPTWFLSADTSSMALQPDLMDYNYLLGADLSSPLPPSPSNGLRLPTVPVSSPSPPSPEPAPAAPVSKKRKARDEVDPADILDKSVRRTRKAPKLFTL</sequence>
<feature type="compositionally biased region" description="Basic and acidic residues" evidence="1">
    <location>
        <begin position="185"/>
        <end position="199"/>
    </location>
</feature>
<keyword evidence="3" id="KW-1185">Reference proteome</keyword>
<proteinExistence type="predicted"/>
<accession>A0AAD7I587</accession>
<evidence type="ECO:0000313" key="3">
    <source>
        <dbReference type="Proteomes" id="UP001215598"/>
    </source>
</evidence>
<protein>
    <submittedName>
        <fullName evidence="2">Uncharacterized protein</fullName>
    </submittedName>
</protein>
<reference evidence="2" key="1">
    <citation type="submission" date="2023-03" db="EMBL/GenBank/DDBJ databases">
        <title>Massive genome expansion in bonnet fungi (Mycena s.s.) driven by repeated elements and novel gene families across ecological guilds.</title>
        <authorList>
            <consortium name="Lawrence Berkeley National Laboratory"/>
            <person name="Harder C.B."/>
            <person name="Miyauchi S."/>
            <person name="Viragh M."/>
            <person name="Kuo A."/>
            <person name="Thoen E."/>
            <person name="Andreopoulos B."/>
            <person name="Lu D."/>
            <person name="Skrede I."/>
            <person name="Drula E."/>
            <person name="Henrissat B."/>
            <person name="Morin E."/>
            <person name="Kohler A."/>
            <person name="Barry K."/>
            <person name="LaButti K."/>
            <person name="Morin E."/>
            <person name="Salamov A."/>
            <person name="Lipzen A."/>
            <person name="Mereny Z."/>
            <person name="Hegedus B."/>
            <person name="Baldrian P."/>
            <person name="Stursova M."/>
            <person name="Weitz H."/>
            <person name="Taylor A."/>
            <person name="Grigoriev I.V."/>
            <person name="Nagy L.G."/>
            <person name="Martin F."/>
            <person name="Kauserud H."/>
        </authorList>
    </citation>
    <scope>NUCLEOTIDE SEQUENCE</scope>
    <source>
        <strain evidence="2">CBHHK182m</strain>
    </source>
</reference>
<gene>
    <name evidence="2" type="ORF">B0H16DRAFT_1731823</name>
</gene>
<dbReference type="AlphaFoldDB" id="A0AAD7I587"/>